<evidence type="ECO:0000313" key="3">
    <source>
        <dbReference type="Proteomes" id="UP000266634"/>
    </source>
</evidence>
<comment type="caution">
    <text evidence="2">The sequence shown here is derived from an EMBL/GenBank/DDBJ whole genome shotgun (WGS) entry which is preliminary data.</text>
</comment>
<proteinExistence type="predicted"/>
<protein>
    <submittedName>
        <fullName evidence="2">Short-chain dehydrogenase</fullName>
    </submittedName>
</protein>
<feature type="non-terminal residue" evidence="2">
    <location>
        <position position="107"/>
    </location>
</feature>
<evidence type="ECO:0000313" key="2">
    <source>
        <dbReference type="EMBL" id="RIJ37200.1"/>
    </source>
</evidence>
<evidence type="ECO:0000256" key="1">
    <source>
        <dbReference type="SAM" id="MobiDB-lite"/>
    </source>
</evidence>
<reference evidence="2 3" key="1">
    <citation type="submission" date="2018-08" db="EMBL/GenBank/DDBJ databases">
        <title>Genome Sequence of Clavibacter michiganensis Subspecies type strains, and the Atypical Peach-Colored Strains Isolated from Tomato.</title>
        <authorList>
            <person name="Osdaghi E."/>
            <person name="Portier P."/>
            <person name="Briand M."/>
            <person name="Jacques M.-A."/>
        </authorList>
    </citation>
    <scope>NUCLEOTIDE SEQUENCE [LARGE SCALE GENOMIC DNA]</scope>
    <source>
        <strain evidence="2 3">CFBP 6488</strain>
    </source>
</reference>
<organism evidence="2 3">
    <name type="scientific">Clavibacter michiganensis subsp. insidiosus</name>
    <dbReference type="NCBI Taxonomy" id="33014"/>
    <lineage>
        <taxon>Bacteria</taxon>
        <taxon>Bacillati</taxon>
        <taxon>Actinomycetota</taxon>
        <taxon>Actinomycetes</taxon>
        <taxon>Micrococcales</taxon>
        <taxon>Microbacteriaceae</taxon>
        <taxon>Clavibacter</taxon>
    </lineage>
</organism>
<name>A0A399RZ18_9MICO</name>
<sequence>MPSDALPDDPARPADPVTSTSNAASSPEPVSAAFPGSAIDPADLATALRVLGSLADIDEEHPDFVAVRRATASMFKEVKKARRLEKREAVASADRAVVAATATGAPD</sequence>
<dbReference type="EMBL" id="QWEA01000270">
    <property type="protein sequence ID" value="RIJ37200.1"/>
    <property type="molecule type" value="Genomic_DNA"/>
</dbReference>
<dbReference type="AlphaFoldDB" id="A0A399RZ18"/>
<gene>
    <name evidence="2" type="ORF">DZF93_08160</name>
</gene>
<accession>A0A399RZ18</accession>
<feature type="region of interest" description="Disordered" evidence="1">
    <location>
        <begin position="1"/>
        <end position="35"/>
    </location>
</feature>
<dbReference type="Proteomes" id="UP000266634">
    <property type="component" value="Unassembled WGS sequence"/>
</dbReference>